<dbReference type="GO" id="GO:0032993">
    <property type="term" value="C:protein-DNA complex"/>
    <property type="evidence" value="ECO:0007669"/>
    <property type="project" value="TreeGrafter"/>
</dbReference>
<dbReference type="InterPro" id="IPR016032">
    <property type="entry name" value="Sig_transdc_resp-reg_C-effctor"/>
</dbReference>
<dbReference type="InterPro" id="IPR001789">
    <property type="entry name" value="Sig_transdc_resp-reg_receiver"/>
</dbReference>
<dbReference type="GO" id="GO:0000156">
    <property type="term" value="F:phosphorelay response regulator activity"/>
    <property type="evidence" value="ECO:0007669"/>
    <property type="project" value="TreeGrafter"/>
</dbReference>
<dbReference type="SMART" id="SM00448">
    <property type="entry name" value="REC"/>
    <property type="match status" value="1"/>
</dbReference>
<dbReference type="InterPro" id="IPR011006">
    <property type="entry name" value="CheY-like_superfamily"/>
</dbReference>
<feature type="modified residue" description="4-aspartylphosphate" evidence="6">
    <location>
        <position position="47"/>
    </location>
</feature>
<dbReference type="Gene3D" id="3.40.50.2300">
    <property type="match status" value="1"/>
</dbReference>
<evidence type="ECO:0000256" key="5">
    <source>
        <dbReference type="ARBA" id="ARBA00041201"/>
    </source>
</evidence>
<dbReference type="Pfam" id="PF00486">
    <property type="entry name" value="Trans_reg_C"/>
    <property type="match status" value="1"/>
</dbReference>
<organism evidence="10 11">
    <name type="scientific">Amycolatopsis pithecellobii</name>
    <dbReference type="NCBI Taxonomy" id="664692"/>
    <lineage>
        <taxon>Bacteria</taxon>
        <taxon>Bacillati</taxon>
        <taxon>Actinomycetota</taxon>
        <taxon>Actinomycetes</taxon>
        <taxon>Pseudonocardiales</taxon>
        <taxon>Pseudonocardiaceae</taxon>
        <taxon>Amycolatopsis</taxon>
    </lineage>
</organism>
<proteinExistence type="predicted"/>
<keyword evidence="1 6" id="KW-0597">Phosphoprotein</keyword>
<evidence type="ECO:0000256" key="7">
    <source>
        <dbReference type="PROSITE-ProRule" id="PRU01091"/>
    </source>
</evidence>
<protein>
    <recommendedName>
        <fullName evidence="5">Sensory transduction protein RegX3</fullName>
    </recommendedName>
</protein>
<dbReference type="InterPro" id="IPR039420">
    <property type="entry name" value="WalR-like"/>
</dbReference>
<dbReference type="GO" id="GO:0000976">
    <property type="term" value="F:transcription cis-regulatory region binding"/>
    <property type="evidence" value="ECO:0007669"/>
    <property type="project" value="TreeGrafter"/>
</dbReference>
<evidence type="ECO:0000256" key="6">
    <source>
        <dbReference type="PROSITE-ProRule" id="PRU00169"/>
    </source>
</evidence>
<dbReference type="PROSITE" id="PS51755">
    <property type="entry name" value="OMPR_PHOB"/>
    <property type="match status" value="1"/>
</dbReference>
<dbReference type="GO" id="GO:0005829">
    <property type="term" value="C:cytosol"/>
    <property type="evidence" value="ECO:0007669"/>
    <property type="project" value="TreeGrafter"/>
</dbReference>
<dbReference type="Pfam" id="PF00072">
    <property type="entry name" value="Response_reg"/>
    <property type="match status" value="1"/>
</dbReference>
<evidence type="ECO:0000256" key="4">
    <source>
        <dbReference type="ARBA" id="ARBA00023163"/>
    </source>
</evidence>
<dbReference type="GO" id="GO:0006355">
    <property type="term" value="P:regulation of DNA-templated transcription"/>
    <property type="evidence" value="ECO:0007669"/>
    <property type="project" value="InterPro"/>
</dbReference>
<reference evidence="10 11" key="1">
    <citation type="submission" date="2019-11" db="EMBL/GenBank/DDBJ databases">
        <title>Draft genome of Amycolatopsis RM579.</title>
        <authorList>
            <person name="Duangmal K."/>
            <person name="Mingma R."/>
        </authorList>
    </citation>
    <scope>NUCLEOTIDE SEQUENCE [LARGE SCALE GENOMIC DNA]</scope>
    <source>
        <strain evidence="10 11">RM579</strain>
    </source>
</reference>
<dbReference type="EMBL" id="WMBA01000013">
    <property type="protein sequence ID" value="MTD54536.1"/>
    <property type="molecule type" value="Genomic_DNA"/>
</dbReference>
<dbReference type="SUPFAM" id="SSF46894">
    <property type="entry name" value="C-terminal effector domain of the bipartite response regulators"/>
    <property type="match status" value="1"/>
</dbReference>
<feature type="DNA-binding region" description="OmpR/PhoB-type" evidence="7">
    <location>
        <begin position="121"/>
        <end position="217"/>
    </location>
</feature>
<comment type="caution">
    <text evidence="10">The sequence shown here is derived from an EMBL/GenBank/DDBJ whole genome shotgun (WGS) entry which is preliminary data.</text>
</comment>
<dbReference type="InterPro" id="IPR001867">
    <property type="entry name" value="OmpR/PhoB-type_DNA-bd"/>
</dbReference>
<evidence type="ECO:0000313" key="11">
    <source>
        <dbReference type="Proteomes" id="UP000440096"/>
    </source>
</evidence>
<dbReference type="InterPro" id="IPR036388">
    <property type="entry name" value="WH-like_DNA-bd_sf"/>
</dbReference>
<evidence type="ECO:0000256" key="1">
    <source>
        <dbReference type="ARBA" id="ARBA00022553"/>
    </source>
</evidence>
<keyword evidence="11" id="KW-1185">Reference proteome</keyword>
<keyword evidence="4" id="KW-0804">Transcription</keyword>
<evidence type="ECO:0000259" key="8">
    <source>
        <dbReference type="PROSITE" id="PS50110"/>
    </source>
</evidence>
<gene>
    <name evidence="10" type="ORF">GKO32_11185</name>
</gene>
<dbReference type="PANTHER" id="PTHR48111">
    <property type="entry name" value="REGULATOR OF RPOS"/>
    <property type="match status" value="1"/>
</dbReference>
<dbReference type="PROSITE" id="PS50110">
    <property type="entry name" value="RESPONSE_REGULATORY"/>
    <property type="match status" value="1"/>
</dbReference>
<evidence type="ECO:0000256" key="3">
    <source>
        <dbReference type="ARBA" id="ARBA00023125"/>
    </source>
</evidence>
<dbReference type="SUPFAM" id="SSF52172">
    <property type="entry name" value="CheY-like"/>
    <property type="match status" value="1"/>
</dbReference>
<name>A0A6N7Z569_9PSEU</name>
<dbReference type="Proteomes" id="UP000440096">
    <property type="component" value="Unassembled WGS sequence"/>
</dbReference>
<dbReference type="RefSeq" id="WP_312867802.1">
    <property type="nucleotide sequence ID" value="NZ_WMBA01000013.1"/>
</dbReference>
<evidence type="ECO:0000259" key="9">
    <source>
        <dbReference type="PROSITE" id="PS51755"/>
    </source>
</evidence>
<dbReference type="AlphaFoldDB" id="A0A6N7Z569"/>
<dbReference type="Gene3D" id="6.10.250.690">
    <property type="match status" value="1"/>
</dbReference>
<keyword evidence="3 7" id="KW-0238">DNA-binding</keyword>
<accession>A0A6N7Z569</accession>
<sequence length="225" mass="24536">MLSVTADAEFVRDLANELRKHGYEVDNVTTGDSALPRLPGANTVLLDLDIADRDGLSLCSELRMETSVPIICYTSNTAELDRVLALQAGSDDCLVVPFGWRELVVRMQAIARRRSGLGSRRQTALINDGLTIDPRSREVRICGHAVDLTRKEFDLLLLLASRPDKVVSREEIVQKVWGNGLSRPGRTIDTHVSSIRGKLGSKAWIVTVRGVGFQLGSADSVALGS</sequence>
<feature type="domain" description="OmpR/PhoB-type" evidence="9">
    <location>
        <begin position="121"/>
        <end position="217"/>
    </location>
</feature>
<dbReference type="SMART" id="SM00862">
    <property type="entry name" value="Trans_reg_C"/>
    <property type="match status" value="1"/>
</dbReference>
<dbReference type="Gene3D" id="1.10.10.10">
    <property type="entry name" value="Winged helix-like DNA-binding domain superfamily/Winged helix DNA-binding domain"/>
    <property type="match status" value="1"/>
</dbReference>
<dbReference type="CDD" id="cd00383">
    <property type="entry name" value="trans_reg_C"/>
    <property type="match status" value="1"/>
</dbReference>
<keyword evidence="2" id="KW-0805">Transcription regulation</keyword>
<evidence type="ECO:0000256" key="2">
    <source>
        <dbReference type="ARBA" id="ARBA00023015"/>
    </source>
</evidence>
<dbReference type="PANTHER" id="PTHR48111:SF72">
    <property type="entry name" value="SENSORY TRANSDUCTION PROTEIN REGX3"/>
    <property type="match status" value="1"/>
</dbReference>
<evidence type="ECO:0000313" key="10">
    <source>
        <dbReference type="EMBL" id="MTD54536.1"/>
    </source>
</evidence>
<feature type="domain" description="Response regulatory" evidence="8">
    <location>
        <begin position="1"/>
        <end position="111"/>
    </location>
</feature>